<protein>
    <recommendedName>
        <fullName evidence="4">2OG-Fe(II) oxygenase</fullName>
    </recommendedName>
</protein>
<dbReference type="AlphaFoldDB" id="A0A1Y6CRZ9"/>
<dbReference type="NCBIfam" id="TIGR02466">
    <property type="entry name" value="TIGR02466 family protein"/>
    <property type="match status" value="1"/>
</dbReference>
<dbReference type="Gene3D" id="2.60.120.620">
    <property type="entry name" value="q2cbj1_9rhob like domain"/>
    <property type="match status" value="1"/>
</dbReference>
<organism evidence="2 3">
    <name type="scientific">Tistlia consotensis USBA 355</name>
    <dbReference type="NCBI Taxonomy" id="560819"/>
    <lineage>
        <taxon>Bacteria</taxon>
        <taxon>Pseudomonadati</taxon>
        <taxon>Pseudomonadota</taxon>
        <taxon>Alphaproteobacteria</taxon>
        <taxon>Rhodospirillales</taxon>
        <taxon>Rhodovibrionaceae</taxon>
        <taxon>Tistlia</taxon>
    </lineage>
</organism>
<evidence type="ECO:0000256" key="1">
    <source>
        <dbReference type="SAM" id="MobiDB-lite"/>
    </source>
</evidence>
<sequence>MSDLPDPTRSGAAPADAQQGGTRAEVLQVFATPIAIAHLGLPERVNRELAETILAREAARPTTEHSNLGGWQSSWDLPDWGGPAAAAVIDAGKALAGKLTCDRQGRALKLDWKVNAWANVNRSGHANEAHTHPGAFWSGSYYVDDGGIGSDPSLGGEFELRDPRGVAPAMYAPQLAFAAPGGLSIGAAETIPPKAGMLILFPSWLQHGVRPYCGRATRISLAFNLSL</sequence>
<dbReference type="STRING" id="560819.SAMN05428998_1519"/>
<gene>
    <name evidence="2" type="ORF">SAMN05428998_1519</name>
</gene>
<dbReference type="Proteomes" id="UP000192917">
    <property type="component" value="Unassembled WGS sequence"/>
</dbReference>
<keyword evidence="3" id="KW-1185">Reference proteome</keyword>
<proteinExistence type="predicted"/>
<name>A0A1Y6CRZ9_9PROT</name>
<evidence type="ECO:0000313" key="3">
    <source>
        <dbReference type="Proteomes" id="UP000192917"/>
    </source>
</evidence>
<evidence type="ECO:0000313" key="2">
    <source>
        <dbReference type="EMBL" id="SMF83760.1"/>
    </source>
</evidence>
<dbReference type="InterPro" id="IPR012668">
    <property type="entry name" value="CHP02466"/>
</dbReference>
<accession>A0A1Y6CRZ9</accession>
<dbReference type="EMBL" id="FWZX01000051">
    <property type="protein sequence ID" value="SMF83760.1"/>
    <property type="molecule type" value="Genomic_DNA"/>
</dbReference>
<dbReference type="RefSeq" id="WP_159460387.1">
    <property type="nucleotide sequence ID" value="NZ_FWZX01000051.1"/>
</dbReference>
<reference evidence="2 3" key="1">
    <citation type="submission" date="2017-04" db="EMBL/GenBank/DDBJ databases">
        <authorList>
            <person name="Afonso C.L."/>
            <person name="Miller P.J."/>
            <person name="Scott M.A."/>
            <person name="Spackman E."/>
            <person name="Goraichik I."/>
            <person name="Dimitrov K.M."/>
            <person name="Suarez D.L."/>
            <person name="Swayne D.E."/>
        </authorList>
    </citation>
    <scope>NUCLEOTIDE SEQUENCE [LARGE SCALE GENOMIC DNA]</scope>
    <source>
        <strain evidence="2 3">USBA 355</strain>
    </source>
</reference>
<evidence type="ECO:0008006" key="4">
    <source>
        <dbReference type="Google" id="ProtNLM"/>
    </source>
</evidence>
<feature type="region of interest" description="Disordered" evidence="1">
    <location>
        <begin position="1"/>
        <end position="21"/>
    </location>
</feature>
<dbReference type="Pfam" id="PF13759">
    <property type="entry name" value="2OG-FeII_Oxy_5"/>
    <property type="match status" value="1"/>
</dbReference>